<keyword evidence="1" id="KW-1133">Transmembrane helix</keyword>
<organism evidence="2 3">
    <name type="scientific">Ignelater luminosus</name>
    <name type="common">Cucubano</name>
    <name type="synonym">Pyrophorus luminosus</name>
    <dbReference type="NCBI Taxonomy" id="2038154"/>
    <lineage>
        <taxon>Eukaryota</taxon>
        <taxon>Metazoa</taxon>
        <taxon>Ecdysozoa</taxon>
        <taxon>Arthropoda</taxon>
        <taxon>Hexapoda</taxon>
        <taxon>Insecta</taxon>
        <taxon>Pterygota</taxon>
        <taxon>Neoptera</taxon>
        <taxon>Endopterygota</taxon>
        <taxon>Coleoptera</taxon>
        <taxon>Polyphaga</taxon>
        <taxon>Elateriformia</taxon>
        <taxon>Elateroidea</taxon>
        <taxon>Elateridae</taxon>
        <taxon>Agrypninae</taxon>
        <taxon>Pyrophorini</taxon>
        <taxon>Ignelater</taxon>
    </lineage>
</organism>
<evidence type="ECO:0000256" key="1">
    <source>
        <dbReference type="SAM" id="Phobius"/>
    </source>
</evidence>
<dbReference type="EMBL" id="VTPC01015829">
    <property type="protein sequence ID" value="KAF2892027.1"/>
    <property type="molecule type" value="Genomic_DNA"/>
</dbReference>
<keyword evidence="1" id="KW-0812">Transmembrane</keyword>
<name>A0A8K0CX48_IGNLU</name>
<proteinExistence type="predicted"/>
<dbReference type="AlphaFoldDB" id="A0A8K0CX48"/>
<evidence type="ECO:0000313" key="3">
    <source>
        <dbReference type="Proteomes" id="UP000801492"/>
    </source>
</evidence>
<reference evidence="2" key="1">
    <citation type="submission" date="2019-08" db="EMBL/GenBank/DDBJ databases">
        <title>The genome of the North American firefly Photinus pyralis.</title>
        <authorList>
            <consortium name="Photinus pyralis genome working group"/>
            <person name="Fallon T.R."/>
            <person name="Sander Lower S.E."/>
            <person name="Weng J.-K."/>
        </authorList>
    </citation>
    <scope>NUCLEOTIDE SEQUENCE</scope>
    <source>
        <strain evidence="2">TRF0915ILg1</strain>
        <tissue evidence="2">Whole body</tissue>
    </source>
</reference>
<feature type="non-terminal residue" evidence="2">
    <location>
        <position position="176"/>
    </location>
</feature>
<gene>
    <name evidence="2" type="ORF">ILUMI_14146</name>
</gene>
<protein>
    <submittedName>
        <fullName evidence="2">Uncharacterized protein</fullName>
    </submittedName>
</protein>
<dbReference type="OrthoDB" id="10009055at2759"/>
<keyword evidence="3" id="KW-1185">Reference proteome</keyword>
<dbReference type="Proteomes" id="UP000801492">
    <property type="component" value="Unassembled WGS sequence"/>
</dbReference>
<dbReference type="Gene3D" id="3.30.160.60">
    <property type="entry name" value="Classic Zinc Finger"/>
    <property type="match status" value="1"/>
</dbReference>
<accession>A0A8K0CX48</accession>
<keyword evidence="1" id="KW-0472">Membrane</keyword>
<sequence length="176" mass="20215">VYECLWDGCDYQFEEISDCIEHCVKDKDGQGHVQSYFQANPDSEMNCQWRNCGRNNKKNVQPFPNLSRLIRHVRDMHINKGNGRVIPAADRSKNFIGGRAMPVLQPCVSTTAEILAGLLISFNFRYLHVPDLLAVWMFRIDQDVDICLLGMHLSILLYCYIILVACIVYSIISFHC</sequence>
<comment type="caution">
    <text evidence="2">The sequence shown here is derived from an EMBL/GenBank/DDBJ whole genome shotgun (WGS) entry which is preliminary data.</text>
</comment>
<evidence type="ECO:0000313" key="2">
    <source>
        <dbReference type="EMBL" id="KAF2892027.1"/>
    </source>
</evidence>
<feature type="transmembrane region" description="Helical" evidence="1">
    <location>
        <begin position="146"/>
        <end position="172"/>
    </location>
</feature>